<evidence type="ECO:0000256" key="2">
    <source>
        <dbReference type="ARBA" id="ARBA00022963"/>
    </source>
</evidence>
<keyword evidence="3" id="KW-0443">Lipid metabolism</keyword>
<evidence type="ECO:0000313" key="5">
    <source>
        <dbReference type="EMBL" id="VAW32147.1"/>
    </source>
</evidence>
<proteinExistence type="predicted"/>
<dbReference type="CDD" id="cd03524">
    <property type="entry name" value="RPA2_OBF_family"/>
    <property type="match status" value="1"/>
</dbReference>
<dbReference type="GO" id="GO:0016042">
    <property type="term" value="P:lipid catabolic process"/>
    <property type="evidence" value="ECO:0007669"/>
    <property type="project" value="UniProtKB-KW"/>
</dbReference>
<keyword evidence="1" id="KW-0378">Hydrolase</keyword>
<sequence>MKTASLKTALVVIVASVVFGITGYALGVETHPARGATAPRADIHSAKYSTHILYSLDKKKNDLALISLIDNSKKYVYFAIYEFTLNDVADALVRAKERGVDVRGIIDRENSKTSYEKGVIEKLESAGIPLETQTHTAGIMHIKALVTENAYASGSYNWTSSATNVNDEVLEIGNTPTMHASYLAIIKKVLSENAGGAIGKNTHSSHTSKSSSIGTINYTDASKYIGKTASVSGIVINVYTAPSGTTFFDYCVGYSGCPFSAVIFADDKDAFGKLTRFQGRQIIVTGKISSYKGRAEIILNDPNQIKIK</sequence>
<dbReference type="PANTHER" id="PTHR43856">
    <property type="entry name" value="CARDIOLIPIN HYDROLASE"/>
    <property type="match status" value="1"/>
</dbReference>
<organism evidence="5">
    <name type="scientific">hydrothermal vent metagenome</name>
    <dbReference type="NCBI Taxonomy" id="652676"/>
    <lineage>
        <taxon>unclassified sequences</taxon>
        <taxon>metagenomes</taxon>
        <taxon>ecological metagenomes</taxon>
    </lineage>
</organism>
<dbReference type="AlphaFoldDB" id="A0A3B0V2Q1"/>
<dbReference type="GO" id="GO:0016891">
    <property type="term" value="F:RNA endonuclease activity producing 5'-phosphomonoesters, hydrolytic mechanism"/>
    <property type="evidence" value="ECO:0007669"/>
    <property type="project" value="TreeGrafter"/>
</dbReference>
<evidence type="ECO:0000256" key="3">
    <source>
        <dbReference type="ARBA" id="ARBA00023098"/>
    </source>
</evidence>
<keyword evidence="2" id="KW-0442">Lipid degradation</keyword>
<accession>A0A3B0V2Q1</accession>
<dbReference type="Gene3D" id="3.30.870.10">
    <property type="entry name" value="Endonuclease Chain A"/>
    <property type="match status" value="1"/>
</dbReference>
<reference evidence="5" key="1">
    <citation type="submission" date="2018-06" db="EMBL/GenBank/DDBJ databases">
        <authorList>
            <person name="Zhirakovskaya E."/>
        </authorList>
    </citation>
    <scope>NUCLEOTIDE SEQUENCE</scope>
</reference>
<dbReference type="PANTHER" id="PTHR43856:SF1">
    <property type="entry name" value="MITOCHONDRIAL CARDIOLIPIN HYDROLASE"/>
    <property type="match status" value="1"/>
</dbReference>
<dbReference type="InterPro" id="IPR051406">
    <property type="entry name" value="PLD_domain"/>
</dbReference>
<name>A0A3B0V2Q1_9ZZZZ</name>
<gene>
    <name evidence="5" type="ORF">MNBD_CPR01-13</name>
</gene>
<dbReference type="SUPFAM" id="SSF56024">
    <property type="entry name" value="Phospholipase D/nuclease"/>
    <property type="match status" value="1"/>
</dbReference>
<protein>
    <recommendedName>
        <fullName evidence="4">Phospholipase D-like domain-containing protein</fullName>
    </recommendedName>
</protein>
<evidence type="ECO:0000259" key="4">
    <source>
        <dbReference type="Pfam" id="PF13091"/>
    </source>
</evidence>
<feature type="domain" description="Phospholipase D-like" evidence="4">
    <location>
        <begin position="65"/>
        <end position="186"/>
    </location>
</feature>
<dbReference type="InterPro" id="IPR025202">
    <property type="entry name" value="PLD-like_dom"/>
</dbReference>
<dbReference type="EMBL" id="UOEV01000025">
    <property type="protein sequence ID" value="VAW32147.1"/>
    <property type="molecule type" value="Genomic_DNA"/>
</dbReference>
<evidence type="ECO:0000256" key="1">
    <source>
        <dbReference type="ARBA" id="ARBA00022801"/>
    </source>
</evidence>
<dbReference type="Pfam" id="PF13091">
    <property type="entry name" value="PLDc_2"/>
    <property type="match status" value="1"/>
</dbReference>